<dbReference type="Pfam" id="PF25373">
    <property type="entry name" value="SBNO"/>
    <property type="match status" value="1"/>
</dbReference>
<dbReference type="GO" id="GO:0031490">
    <property type="term" value="F:chromatin DNA binding"/>
    <property type="evidence" value="ECO:0000318"/>
    <property type="project" value="GO_Central"/>
</dbReference>
<dbReference type="KEGG" id="dpx:DAPPUDRAFT_114526"/>
<feature type="domain" description="Strawberry notch helicase C" evidence="2">
    <location>
        <begin position="15"/>
        <end position="246"/>
    </location>
</feature>
<gene>
    <name evidence="4" type="ORF">DAPPUDRAFT_114526</name>
</gene>
<dbReference type="InterPro" id="IPR057332">
    <property type="entry name" value="SBNO_a/b_dom"/>
</dbReference>
<sequence>MLEKIEELGEKLPLNSMDQLIHDFGGPENVAEMTGRKSRVVMKKDGKVEFESRSESGESLDFNVREKNSFMSGEKLVAIISEASSTGISLQADRLVKNQRRRLHITIELPWGPDKAIQQFGRTHRSNQRFVSSLAKRLQNLDALIHGDRRAYEQRDLDQFNVETEYGQAAVKAILEAVMGRNINPIVSPPADYEGKFFRDAKVGLENVGITDSNDINVTVFLNRLLGMPVDLQKTLFQYFTEPKKMAILILASSIWNLPPKKYKEKKPWNKGISWRREEEKFAILDGANEGFYVSTREPITVQLVAKSDTTGFYTITRPNKGLILTQKTLADVGKLFRMISIEEAKPLWKAEFKTSKTMCYHERWGGKCDQSTGKCYIGLRYDPCNILSGPVLSVWAKVEAVITACGKMDIVRLRSGDTGNIGIYVPSSCIPRIIELLTKESENVSEKMF</sequence>
<comment type="similarity">
    <text evidence="1">Belongs to the SBNO family.</text>
</comment>
<dbReference type="GO" id="GO:0042393">
    <property type="term" value="F:histone binding"/>
    <property type="evidence" value="ECO:0000318"/>
    <property type="project" value="GO_Central"/>
</dbReference>
<dbReference type="InParanoid" id="E9HIF4"/>
<evidence type="ECO:0000259" key="3">
    <source>
        <dbReference type="Pfam" id="PF25373"/>
    </source>
</evidence>
<organism evidence="4 5">
    <name type="scientific">Daphnia pulex</name>
    <name type="common">Water flea</name>
    <dbReference type="NCBI Taxonomy" id="6669"/>
    <lineage>
        <taxon>Eukaryota</taxon>
        <taxon>Metazoa</taxon>
        <taxon>Ecdysozoa</taxon>
        <taxon>Arthropoda</taxon>
        <taxon>Crustacea</taxon>
        <taxon>Branchiopoda</taxon>
        <taxon>Diplostraca</taxon>
        <taxon>Cladocera</taxon>
        <taxon>Anomopoda</taxon>
        <taxon>Daphniidae</taxon>
        <taxon>Daphnia</taxon>
    </lineage>
</organism>
<dbReference type="SUPFAM" id="SSF52540">
    <property type="entry name" value="P-loop containing nucleoside triphosphate hydrolases"/>
    <property type="match status" value="1"/>
</dbReference>
<dbReference type="InterPro" id="IPR027417">
    <property type="entry name" value="P-loop_NTPase"/>
</dbReference>
<dbReference type="OrthoDB" id="421838at2759"/>
<evidence type="ECO:0000256" key="1">
    <source>
        <dbReference type="ARBA" id="ARBA00006992"/>
    </source>
</evidence>
<dbReference type="PANTHER" id="PTHR12706:SF30">
    <property type="entry name" value="PROTEIN STRAWBERRY NOTCH-RELATED"/>
    <property type="match status" value="1"/>
</dbReference>
<dbReference type="EMBL" id="GL732654">
    <property type="protein sequence ID" value="EFX68493.1"/>
    <property type="molecule type" value="Genomic_DNA"/>
</dbReference>
<proteinExistence type="inferred from homology"/>
<keyword evidence="5" id="KW-1185">Reference proteome</keyword>
<dbReference type="Pfam" id="PF13871">
    <property type="entry name" value="Helicase_C_4"/>
    <property type="match status" value="1"/>
</dbReference>
<evidence type="ECO:0000259" key="2">
    <source>
        <dbReference type="Pfam" id="PF13871"/>
    </source>
</evidence>
<dbReference type="PANTHER" id="PTHR12706">
    <property type="entry name" value="STRAWBERRY NOTCH-RELATED"/>
    <property type="match status" value="1"/>
</dbReference>
<dbReference type="GO" id="GO:0006355">
    <property type="term" value="P:regulation of DNA-templated transcription"/>
    <property type="evidence" value="ECO:0000318"/>
    <property type="project" value="GO_Central"/>
</dbReference>
<dbReference type="eggNOG" id="KOG1513">
    <property type="taxonomic scope" value="Eukaryota"/>
</dbReference>
<reference evidence="4 5" key="1">
    <citation type="journal article" date="2011" name="Science">
        <title>The ecoresponsive genome of Daphnia pulex.</title>
        <authorList>
            <person name="Colbourne J.K."/>
            <person name="Pfrender M.E."/>
            <person name="Gilbert D."/>
            <person name="Thomas W.K."/>
            <person name="Tucker A."/>
            <person name="Oakley T.H."/>
            <person name="Tokishita S."/>
            <person name="Aerts A."/>
            <person name="Arnold G.J."/>
            <person name="Basu M.K."/>
            <person name="Bauer D.J."/>
            <person name="Caceres C.E."/>
            <person name="Carmel L."/>
            <person name="Casola C."/>
            <person name="Choi J.H."/>
            <person name="Detter J.C."/>
            <person name="Dong Q."/>
            <person name="Dusheyko S."/>
            <person name="Eads B.D."/>
            <person name="Frohlich T."/>
            <person name="Geiler-Samerotte K.A."/>
            <person name="Gerlach D."/>
            <person name="Hatcher P."/>
            <person name="Jogdeo S."/>
            <person name="Krijgsveld J."/>
            <person name="Kriventseva E.V."/>
            <person name="Kultz D."/>
            <person name="Laforsch C."/>
            <person name="Lindquist E."/>
            <person name="Lopez J."/>
            <person name="Manak J.R."/>
            <person name="Muller J."/>
            <person name="Pangilinan J."/>
            <person name="Patwardhan R.P."/>
            <person name="Pitluck S."/>
            <person name="Pritham E.J."/>
            <person name="Rechtsteiner A."/>
            <person name="Rho M."/>
            <person name="Rogozin I.B."/>
            <person name="Sakarya O."/>
            <person name="Salamov A."/>
            <person name="Schaack S."/>
            <person name="Shapiro H."/>
            <person name="Shiga Y."/>
            <person name="Skalitzky C."/>
            <person name="Smith Z."/>
            <person name="Souvorov A."/>
            <person name="Sung W."/>
            <person name="Tang Z."/>
            <person name="Tsuchiya D."/>
            <person name="Tu H."/>
            <person name="Vos H."/>
            <person name="Wang M."/>
            <person name="Wolf Y.I."/>
            <person name="Yamagata H."/>
            <person name="Yamada T."/>
            <person name="Ye Y."/>
            <person name="Shaw J.R."/>
            <person name="Andrews J."/>
            <person name="Crease T.J."/>
            <person name="Tang H."/>
            <person name="Lucas S.M."/>
            <person name="Robertson H.M."/>
            <person name="Bork P."/>
            <person name="Koonin E.V."/>
            <person name="Zdobnov E.M."/>
            <person name="Grigoriev I.V."/>
            <person name="Lynch M."/>
            <person name="Boore J.L."/>
        </authorList>
    </citation>
    <scope>NUCLEOTIDE SEQUENCE [LARGE SCALE GENOMIC DNA]</scope>
</reference>
<protein>
    <submittedName>
        <fullName evidence="4">Uncharacterized protein</fullName>
    </submittedName>
</protein>
<dbReference type="AlphaFoldDB" id="E9HIF4"/>
<dbReference type="GO" id="GO:0005634">
    <property type="term" value="C:nucleus"/>
    <property type="evidence" value="ECO:0000318"/>
    <property type="project" value="GO_Central"/>
</dbReference>
<dbReference type="Proteomes" id="UP000000305">
    <property type="component" value="Unassembled WGS sequence"/>
</dbReference>
<accession>E9HIF4</accession>
<evidence type="ECO:0000313" key="5">
    <source>
        <dbReference type="Proteomes" id="UP000000305"/>
    </source>
</evidence>
<feature type="domain" description="SBNO alpha/beta" evidence="3">
    <location>
        <begin position="273"/>
        <end position="381"/>
    </location>
</feature>
<dbReference type="HOGENOM" id="CLU_000212_5_2_1"/>
<dbReference type="InterPro" id="IPR026937">
    <property type="entry name" value="SBNO_Helicase_C_dom"/>
</dbReference>
<dbReference type="STRING" id="6669.E9HIF4"/>
<name>E9HIF4_DAPPU</name>
<dbReference type="InterPro" id="IPR026741">
    <property type="entry name" value="SNO"/>
</dbReference>
<evidence type="ECO:0000313" key="4">
    <source>
        <dbReference type="EMBL" id="EFX68493.1"/>
    </source>
</evidence>
<dbReference type="PhylomeDB" id="E9HIF4"/>